<dbReference type="GO" id="GO:0006096">
    <property type="term" value="P:glycolytic process"/>
    <property type="evidence" value="ECO:0007669"/>
    <property type="project" value="TreeGrafter"/>
</dbReference>
<keyword evidence="6" id="KW-1185">Reference proteome</keyword>
<accession>A0A1R3JDI3</accession>
<evidence type="ECO:0000313" key="6">
    <source>
        <dbReference type="Proteomes" id="UP000187203"/>
    </source>
</evidence>
<dbReference type="SUPFAM" id="SSF51351">
    <property type="entry name" value="Triosephosphate isomerase (TIM)"/>
    <property type="match status" value="1"/>
</dbReference>
<dbReference type="PROSITE" id="PS51440">
    <property type="entry name" value="TIM_2"/>
    <property type="match status" value="1"/>
</dbReference>
<evidence type="ECO:0000256" key="1">
    <source>
        <dbReference type="ARBA" id="ARBA00007422"/>
    </source>
</evidence>
<organism evidence="5 6">
    <name type="scientific">Corchorus olitorius</name>
    <dbReference type="NCBI Taxonomy" id="93759"/>
    <lineage>
        <taxon>Eukaryota</taxon>
        <taxon>Viridiplantae</taxon>
        <taxon>Streptophyta</taxon>
        <taxon>Embryophyta</taxon>
        <taxon>Tracheophyta</taxon>
        <taxon>Spermatophyta</taxon>
        <taxon>Magnoliopsida</taxon>
        <taxon>eudicotyledons</taxon>
        <taxon>Gunneridae</taxon>
        <taxon>Pentapetalae</taxon>
        <taxon>rosids</taxon>
        <taxon>malvids</taxon>
        <taxon>Malvales</taxon>
        <taxon>Malvaceae</taxon>
        <taxon>Grewioideae</taxon>
        <taxon>Apeibeae</taxon>
        <taxon>Corchorus</taxon>
    </lineage>
</organism>
<dbReference type="PANTHER" id="PTHR21139:SF2">
    <property type="entry name" value="TRIOSEPHOSPHATE ISOMERASE"/>
    <property type="match status" value="1"/>
</dbReference>
<comment type="pathway">
    <text evidence="4">Carbohydrate biosynthesis.</text>
</comment>
<dbReference type="AlphaFoldDB" id="A0A1R3JDI3"/>
<reference evidence="6" key="1">
    <citation type="submission" date="2013-09" db="EMBL/GenBank/DDBJ databases">
        <title>Corchorus olitorius genome sequencing.</title>
        <authorList>
            <person name="Alam M."/>
            <person name="Haque M.S."/>
            <person name="Islam M.S."/>
            <person name="Emdad E.M."/>
            <person name="Islam M.M."/>
            <person name="Ahmed B."/>
            <person name="Halim A."/>
            <person name="Hossen Q.M.M."/>
            <person name="Hossain M.Z."/>
            <person name="Ahmed R."/>
            <person name="Khan M.M."/>
            <person name="Islam R."/>
            <person name="Rashid M.M."/>
            <person name="Khan S.A."/>
            <person name="Rahman M.S."/>
            <person name="Alam M."/>
            <person name="Yahiya A.S."/>
            <person name="Khan M.S."/>
            <person name="Azam M.S."/>
            <person name="Haque T."/>
            <person name="Lashkar M.Z.H."/>
            <person name="Akhand A.I."/>
            <person name="Morshed G."/>
            <person name="Roy S."/>
            <person name="Uddin K.S."/>
            <person name="Rabeya T."/>
            <person name="Hossain A.S."/>
            <person name="Chowdhury A."/>
            <person name="Snigdha A.R."/>
            <person name="Mortoza M.S."/>
            <person name="Matin S.A."/>
            <person name="Hoque S.M.E."/>
            <person name="Islam M.K."/>
            <person name="Roy D.K."/>
            <person name="Haider R."/>
            <person name="Moosa M.M."/>
            <person name="Elias S.M."/>
            <person name="Hasan A.M."/>
            <person name="Jahan S."/>
            <person name="Shafiuddin M."/>
            <person name="Mahmood N."/>
            <person name="Shommy N.S."/>
        </authorList>
    </citation>
    <scope>NUCLEOTIDE SEQUENCE [LARGE SCALE GENOMIC DNA]</scope>
    <source>
        <strain evidence="6">cv. O-4</strain>
    </source>
</reference>
<dbReference type="GO" id="GO:0005829">
    <property type="term" value="C:cytosol"/>
    <property type="evidence" value="ECO:0007669"/>
    <property type="project" value="TreeGrafter"/>
</dbReference>
<dbReference type="Pfam" id="PF00121">
    <property type="entry name" value="TIM"/>
    <property type="match status" value="1"/>
</dbReference>
<evidence type="ECO:0000256" key="2">
    <source>
        <dbReference type="ARBA" id="ARBA00011738"/>
    </source>
</evidence>
<evidence type="ECO:0000256" key="4">
    <source>
        <dbReference type="ARBA" id="ARBA00024331"/>
    </source>
</evidence>
<dbReference type="GO" id="GO:0019563">
    <property type="term" value="P:glycerol catabolic process"/>
    <property type="evidence" value="ECO:0007669"/>
    <property type="project" value="TreeGrafter"/>
</dbReference>
<proteinExistence type="inferred from homology"/>
<dbReference type="Gene3D" id="3.20.20.70">
    <property type="entry name" value="Aldolase class I"/>
    <property type="match status" value="1"/>
</dbReference>
<evidence type="ECO:0000313" key="5">
    <source>
        <dbReference type="EMBL" id="OMO92894.1"/>
    </source>
</evidence>
<dbReference type="GO" id="GO:0004807">
    <property type="term" value="F:triose-phosphate isomerase activity"/>
    <property type="evidence" value="ECO:0007669"/>
    <property type="project" value="InterPro"/>
</dbReference>
<dbReference type="GO" id="GO:0006094">
    <property type="term" value="P:gluconeogenesis"/>
    <property type="evidence" value="ECO:0007669"/>
    <property type="project" value="TreeGrafter"/>
</dbReference>
<sequence>MDWFYPKRRGPEWKARSVASISGPPLPTKTSICAASILPLPKKNVSDEVASKICINYGGSVNGSNCGEVAKQEDINGFLVGGGSLKGP</sequence>
<dbReference type="GO" id="GO:0046166">
    <property type="term" value="P:glyceraldehyde-3-phosphate biosynthetic process"/>
    <property type="evidence" value="ECO:0007669"/>
    <property type="project" value="TreeGrafter"/>
</dbReference>
<dbReference type="InterPro" id="IPR013785">
    <property type="entry name" value="Aldolase_TIM"/>
</dbReference>
<comment type="caution">
    <text evidence="5">The sequence shown here is derived from an EMBL/GenBank/DDBJ whole genome shotgun (WGS) entry which is preliminary data.</text>
</comment>
<dbReference type="STRING" id="93759.A0A1R3JDI3"/>
<dbReference type="InterPro" id="IPR035990">
    <property type="entry name" value="TIM_sf"/>
</dbReference>
<dbReference type="InterPro" id="IPR000652">
    <property type="entry name" value="Triosephosphate_isomerase"/>
</dbReference>
<dbReference type="EMBL" id="AWUE01016323">
    <property type="protein sequence ID" value="OMO92894.1"/>
    <property type="molecule type" value="Genomic_DNA"/>
</dbReference>
<name>A0A1R3JDI3_9ROSI</name>
<evidence type="ECO:0000256" key="3">
    <source>
        <dbReference type="ARBA" id="ARBA00023235"/>
    </source>
</evidence>
<dbReference type="PANTHER" id="PTHR21139">
    <property type="entry name" value="TRIOSEPHOSPHATE ISOMERASE"/>
    <property type="match status" value="1"/>
</dbReference>
<dbReference type="Proteomes" id="UP000187203">
    <property type="component" value="Unassembled WGS sequence"/>
</dbReference>
<protein>
    <submittedName>
        <fullName evidence="5">Triosephosphate isomerase</fullName>
    </submittedName>
</protein>
<gene>
    <name evidence="5" type="ORF">COLO4_17254</name>
</gene>
<keyword evidence="3 5" id="KW-0413">Isomerase</keyword>
<dbReference type="OrthoDB" id="1741397at2759"/>
<comment type="subunit">
    <text evidence="2">Homodimer.</text>
</comment>
<comment type="similarity">
    <text evidence="1">Belongs to the triosephosphate isomerase family.</text>
</comment>